<comment type="caution">
    <text evidence="9">The sequence shown here is derived from an EMBL/GenBank/DDBJ whole genome shotgun (WGS) entry which is preliminary data.</text>
</comment>
<evidence type="ECO:0000259" key="8">
    <source>
        <dbReference type="SMART" id="SM00298"/>
    </source>
</evidence>
<evidence type="ECO:0000256" key="7">
    <source>
        <dbReference type="ARBA" id="ARBA00023242"/>
    </source>
</evidence>
<dbReference type="InterPro" id="IPR026541">
    <property type="entry name" value="MRG_dom"/>
</dbReference>
<dbReference type="GO" id="GO:0032221">
    <property type="term" value="C:Rpd3S complex"/>
    <property type="evidence" value="ECO:0007669"/>
    <property type="project" value="TreeGrafter"/>
</dbReference>
<dbReference type="Pfam" id="PF22732">
    <property type="entry name" value="MSL3_chromo-like"/>
    <property type="match status" value="1"/>
</dbReference>
<evidence type="ECO:0000256" key="5">
    <source>
        <dbReference type="ARBA" id="ARBA00023015"/>
    </source>
</evidence>
<dbReference type="PROSITE" id="PS51640">
    <property type="entry name" value="MRG"/>
    <property type="match status" value="1"/>
</dbReference>
<dbReference type="GO" id="GO:0006325">
    <property type="term" value="P:chromatin organization"/>
    <property type="evidence" value="ECO:0007669"/>
    <property type="project" value="UniProtKB-KW"/>
</dbReference>
<dbReference type="AlphaFoldDB" id="A0A9N8VQK0"/>
<evidence type="ECO:0000313" key="10">
    <source>
        <dbReference type="Proteomes" id="UP000789739"/>
    </source>
</evidence>
<dbReference type="PANTHER" id="PTHR10880">
    <property type="entry name" value="MORTALITY FACTOR 4-LIKE PROTEIN"/>
    <property type="match status" value="1"/>
</dbReference>
<keyword evidence="10" id="KW-1185">Reference proteome</keyword>
<proteinExistence type="inferred from homology"/>
<dbReference type="EMBL" id="CAJVPI010000036">
    <property type="protein sequence ID" value="CAG8463006.1"/>
    <property type="molecule type" value="Genomic_DNA"/>
</dbReference>
<keyword evidence="4" id="KW-0156">Chromatin regulator</keyword>
<comment type="subcellular location">
    <subcellularLocation>
        <location evidence="1">Nucleus</location>
    </subcellularLocation>
</comment>
<dbReference type="SUPFAM" id="SSF54160">
    <property type="entry name" value="Chromo domain-like"/>
    <property type="match status" value="1"/>
</dbReference>
<dbReference type="OrthoDB" id="124855at2759"/>
<keyword evidence="7" id="KW-0539">Nucleus</keyword>
<dbReference type="CDD" id="cd18983">
    <property type="entry name" value="CBD_MSL3_like"/>
    <property type="match status" value="1"/>
</dbReference>
<dbReference type="Proteomes" id="UP000789739">
    <property type="component" value="Unassembled WGS sequence"/>
</dbReference>
<dbReference type="SMART" id="SM00298">
    <property type="entry name" value="CHROMO"/>
    <property type="match status" value="1"/>
</dbReference>
<protein>
    <recommendedName>
        <fullName evidence="3">Chromatin modification-related protein EAF3</fullName>
    </recommendedName>
</protein>
<dbReference type="PIRSF" id="PIRSF038133">
    <property type="entry name" value="HAT_Nua4_EAF3/MRG15"/>
    <property type="match status" value="1"/>
</dbReference>
<dbReference type="Pfam" id="PF05712">
    <property type="entry name" value="MRG"/>
    <property type="match status" value="1"/>
</dbReference>
<dbReference type="GO" id="GO:0035267">
    <property type="term" value="C:NuA4 histone acetyltransferase complex"/>
    <property type="evidence" value="ECO:0007669"/>
    <property type="project" value="TreeGrafter"/>
</dbReference>
<organism evidence="9 10">
    <name type="scientific">Paraglomus brasilianum</name>
    <dbReference type="NCBI Taxonomy" id="144538"/>
    <lineage>
        <taxon>Eukaryota</taxon>
        <taxon>Fungi</taxon>
        <taxon>Fungi incertae sedis</taxon>
        <taxon>Mucoromycota</taxon>
        <taxon>Glomeromycotina</taxon>
        <taxon>Glomeromycetes</taxon>
        <taxon>Paraglomerales</taxon>
        <taxon>Paraglomeraceae</taxon>
        <taxon>Paraglomus</taxon>
    </lineage>
</organism>
<evidence type="ECO:0000256" key="6">
    <source>
        <dbReference type="ARBA" id="ARBA00023163"/>
    </source>
</evidence>
<sequence>MSQQKDLPYQVSERVLCYHGPLIYEAKILKAEYFDSKNASSGVTGQHYYIHYKGWKNTWDEWVEESRILKYNDANLSKQKQIKEMYKSKKSSTNVIMRKPTLDLTTTGTVSAATSNIEKGKKRKRELSIEGKEDSTKRPMITLTVPEQLMAILVKDATYIAKSQMLIPLPRKPSVIDITNQYIQYRREGKGNQTLVEGIMEEVLRGLRLYFDKCLGARLLYKIERSQYKQMKIQHEDLSNCEIYGFEHLLRLFVQLPAIISQANLRSDVTGSLKLYIDDFLNFLKENIKEYYIVDYRKIE</sequence>
<dbReference type="InterPro" id="IPR000953">
    <property type="entry name" value="Chromo/chromo_shadow_dom"/>
</dbReference>
<dbReference type="InterPro" id="IPR016197">
    <property type="entry name" value="Chromo-like_dom_sf"/>
</dbReference>
<dbReference type="PANTHER" id="PTHR10880:SF15">
    <property type="entry name" value="MSL COMPLEX SUBUNIT 3"/>
    <property type="match status" value="1"/>
</dbReference>
<keyword evidence="6" id="KW-0804">Transcription</keyword>
<dbReference type="Gene3D" id="1.10.274.30">
    <property type="entry name" value="MRG domain"/>
    <property type="match status" value="1"/>
</dbReference>
<evidence type="ECO:0000256" key="2">
    <source>
        <dbReference type="ARBA" id="ARBA00009093"/>
    </source>
</evidence>
<keyword evidence="5" id="KW-0805">Transcription regulation</keyword>
<evidence type="ECO:0000256" key="4">
    <source>
        <dbReference type="ARBA" id="ARBA00022853"/>
    </source>
</evidence>
<name>A0A9N8VQK0_9GLOM</name>
<reference evidence="9" key="1">
    <citation type="submission" date="2021-06" db="EMBL/GenBank/DDBJ databases">
        <authorList>
            <person name="Kallberg Y."/>
            <person name="Tangrot J."/>
            <person name="Rosling A."/>
        </authorList>
    </citation>
    <scope>NUCLEOTIDE SEQUENCE</scope>
    <source>
        <strain evidence="9">BR232B</strain>
    </source>
</reference>
<comment type="similarity">
    <text evidence="2">Belongs to the MRG family.</text>
</comment>
<dbReference type="GO" id="GO:0006355">
    <property type="term" value="P:regulation of DNA-templated transcription"/>
    <property type="evidence" value="ECO:0007669"/>
    <property type="project" value="InterPro"/>
</dbReference>
<dbReference type="InterPro" id="IPR053820">
    <property type="entry name" value="MSL3_chromo-like"/>
</dbReference>
<evidence type="ECO:0000256" key="1">
    <source>
        <dbReference type="ARBA" id="ARBA00004123"/>
    </source>
</evidence>
<gene>
    <name evidence="9" type="ORF">PBRASI_LOCUS686</name>
</gene>
<dbReference type="InterPro" id="IPR008676">
    <property type="entry name" value="MRG"/>
</dbReference>
<evidence type="ECO:0000256" key="3">
    <source>
        <dbReference type="ARBA" id="ARBA00018505"/>
    </source>
</evidence>
<evidence type="ECO:0000313" key="9">
    <source>
        <dbReference type="EMBL" id="CAG8463006.1"/>
    </source>
</evidence>
<dbReference type="InterPro" id="IPR038217">
    <property type="entry name" value="MRG_C_sf"/>
</dbReference>
<dbReference type="Gene3D" id="2.30.30.140">
    <property type="match status" value="1"/>
</dbReference>
<accession>A0A9N8VQK0</accession>
<feature type="domain" description="Chromo" evidence="8">
    <location>
        <begin position="23"/>
        <end position="84"/>
    </location>
</feature>